<evidence type="ECO:0000256" key="1">
    <source>
        <dbReference type="ARBA" id="ARBA00004514"/>
    </source>
</evidence>
<evidence type="ECO:0000256" key="3">
    <source>
        <dbReference type="ARBA" id="ARBA00022490"/>
    </source>
</evidence>
<comment type="subunit">
    <text evidence="8">Component of the translation initiation factor 2B (eIF2B) complex which is a heterodecamer of two sets of five different subunits: alpha, beta, gamma, delta and epsilon. Subunits alpha, beta and delta comprise a regulatory subcomplex and subunits epsilon and gamma comprise a catalytic subcomplex. Within the complex, the hexameric regulatory complex resides at the center, with the two heterodimeric catalytic subcomplexes bound on opposite sides.</text>
</comment>
<dbReference type="EMBL" id="KV454019">
    <property type="protein sequence ID" value="ODV93107.1"/>
    <property type="molecule type" value="Genomic_DNA"/>
</dbReference>
<feature type="region of interest" description="Disordered" evidence="10">
    <location>
        <begin position="1"/>
        <end position="98"/>
    </location>
</feature>
<comment type="subcellular location">
    <subcellularLocation>
        <location evidence="1">Cytoplasm</location>
        <location evidence="1">Cytosol</location>
    </subcellularLocation>
</comment>
<dbReference type="PANTHER" id="PTHR10233">
    <property type="entry name" value="TRANSLATION INITIATION FACTOR EIF-2B"/>
    <property type="match status" value="1"/>
</dbReference>
<dbReference type="STRING" id="669874.A0A1E4TMZ6"/>
<comment type="similarity">
    <text evidence="2 9">Belongs to the eIF-2B alpha/beta/delta subunits family.</text>
</comment>
<evidence type="ECO:0000256" key="10">
    <source>
        <dbReference type="SAM" id="MobiDB-lite"/>
    </source>
</evidence>
<feature type="compositionally biased region" description="Basic and acidic residues" evidence="10">
    <location>
        <begin position="37"/>
        <end position="52"/>
    </location>
</feature>
<reference evidence="12" key="1">
    <citation type="submission" date="2016-05" db="EMBL/GenBank/DDBJ databases">
        <title>Comparative genomics of biotechnologically important yeasts.</title>
        <authorList>
            <consortium name="DOE Joint Genome Institute"/>
            <person name="Riley R."/>
            <person name="Haridas S."/>
            <person name="Wolfe K.H."/>
            <person name="Lopes M.R."/>
            <person name="Hittinger C.T."/>
            <person name="Goker M."/>
            <person name="Salamov A."/>
            <person name="Wisecaver J."/>
            <person name="Long T.M."/>
            <person name="Aerts A.L."/>
            <person name="Barry K."/>
            <person name="Choi C."/>
            <person name="Clum A."/>
            <person name="Coughlan A.Y."/>
            <person name="Deshpande S."/>
            <person name="Douglass A.P."/>
            <person name="Hanson S.J."/>
            <person name="Klenk H.-P."/>
            <person name="Labutti K."/>
            <person name="Lapidus A."/>
            <person name="Lindquist E."/>
            <person name="Lipzen A."/>
            <person name="Meier-Kolthoff J.P."/>
            <person name="Ohm R.A."/>
            <person name="Otillar R.P."/>
            <person name="Pangilinan J."/>
            <person name="Peng Y."/>
            <person name="Rokas A."/>
            <person name="Rosa C.A."/>
            <person name="Scheuner C."/>
            <person name="Sibirny A.A."/>
            <person name="Slot J.C."/>
            <person name="Stielow J.B."/>
            <person name="Sun H."/>
            <person name="Kurtzman C.P."/>
            <person name="Blackwell M."/>
            <person name="Grigoriev I.V."/>
            <person name="Jeffries T.W."/>
        </authorList>
    </citation>
    <scope>NUCLEOTIDE SEQUENCE [LARGE SCALE GENOMIC DNA]</scope>
    <source>
        <strain evidence="12">NRRL Y-2460</strain>
    </source>
</reference>
<evidence type="ECO:0000256" key="7">
    <source>
        <dbReference type="ARBA" id="ARBA00044356"/>
    </source>
</evidence>
<dbReference type="PANTHER" id="PTHR10233:SF14">
    <property type="entry name" value="TRANSLATION INITIATION FACTOR EIF-2B SUBUNIT DELTA"/>
    <property type="match status" value="1"/>
</dbReference>
<keyword evidence="12" id="KW-1185">Reference proteome</keyword>
<dbReference type="InterPro" id="IPR042529">
    <property type="entry name" value="IF_2B-like_C"/>
</dbReference>
<evidence type="ECO:0000256" key="5">
    <source>
        <dbReference type="ARBA" id="ARBA00022917"/>
    </source>
</evidence>
<keyword evidence="3" id="KW-0963">Cytoplasm</keyword>
<dbReference type="GO" id="GO:0005851">
    <property type="term" value="C:eukaryotic translation initiation factor 2B complex"/>
    <property type="evidence" value="ECO:0007669"/>
    <property type="project" value="EnsemblFungi"/>
</dbReference>
<dbReference type="GO" id="GO:0005085">
    <property type="term" value="F:guanyl-nucleotide exchange factor activity"/>
    <property type="evidence" value="ECO:0007669"/>
    <property type="project" value="EnsemblFungi"/>
</dbReference>
<organism evidence="11 12">
    <name type="scientific">Pachysolen tannophilus NRRL Y-2460</name>
    <dbReference type="NCBI Taxonomy" id="669874"/>
    <lineage>
        <taxon>Eukaryota</taxon>
        <taxon>Fungi</taxon>
        <taxon>Dikarya</taxon>
        <taxon>Ascomycota</taxon>
        <taxon>Saccharomycotina</taxon>
        <taxon>Pichiomycetes</taxon>
        <taxon>Pachysolenaceae</taxon>
        <taxon>Pachysolen</taxon>
    </lineage>
</organism>
<evidence type="ECO:0000256" key="9">
    <source>
        <dbReference type="RuleBase" id="RU003814"/>
    </source>
</evidence>
<feature type="region of interest" description="Disordered" evidence="10">
    <location>
        <begin position="431"/>
        <end position="453"/>
    </location>
</feature>
<dbReference type="OrthoDB" id="10254737at2759"/>
<dbReference type="Pfam" id="PF01008">
    <property type="entry name" value="IF-2B"/>
    <property type="match status" value="1"/>
</dbReference>
<dbReference type="Proteomes" id="UP000094236">
    <property type="component" value="Unassembled WGS sequence"/>
</dbReference>
<evidence type="ECO:0000313" key="12">
    <source>
        <dbReference type="Proteomes" id="UP000094236"/>
    </source>
</evidence>
<keyword evidence="4" id="KW-0396">Initiation factor</keyword>
<sequence length="515" mass="57335">MSENAGEKVPVSPKASGSEHSTDVKVSTHSSGTEVLPEPKKLSNKELKELKKKEKSAKRAAAKAAAGDNGITGGNTSAGSQNIKHDDHQKNKLQTSSNIKKQLNQTKIKEFKKVPPLFSHLETREQRILATTPQLANIVHPSILSLTLKYSTYNIVGSTPRCRAMLLAFKQVISSYDTPEGTTLSRNLTSHLSHQIEYLKTSRPLSATMGNAIRWLKQEISLISIDVSDKDAKKELCDKIDQFIREKLELAHDLIISNCSVHIQNNSTILTYGNSEVLSKIFEYCHSKENKKFRVIIVDSRPLFEGKKLAKKLCSSGIKCQYVLINALSSILNDVDYIMLGAHAVLSNGRLYSRVGTALIAMSATSRNIPVLVCCESIKFTDKVQLDSVTLNELADGDDLVKIDKKPIKKLGFALDQFLKEKSLEEEKEKLKIQKNSNNNNNNNGSKKITKEQEGEMNFLTKTEPLANWKEISNLNILNIMYDLTPPEYIKKIITEVGSLPPSSVPVILREYKST</sequence>
<feature type="compositionally biased region" description="Polar residues" evidence="10">
    <location>
        <begin position="24"/>
        <end position="33"/>
    </location>
</feature>
<evidence type="ECO:0000256" key="2">
    <source>
        <dbReference type="ARBA" id="ARBA00007251"/>
    </source>
</evidence>
<dbReference type="GO" id="GO:0003743">
    <property type="term" value="F:translation initiation factor activity"/>
    <property type="evidence" value="ECO:0007669"/>
    <property type="project" value="UniProtKB-KW"/>
</dbReference>
<dbReference type="SUPFAM" id="SSF100950">
    <property type="entry name" value="NagB/RpiA/CoA transferase-like"/>
    <property type="match status" value="1"/>
</dbReference>
<dbReference type="AlphaFoldDB" id="A0A1E4TMZ6"/>
<dbReference type="InterPro" id="IPR037171">
    <property type="entry name" value="NagB/RpiA_transferase-like"/>
</dbReference>
<evidence type="ECO:0000256" key="8">
    <source>
        <dbReference type="ARBA" id="ARBA00046432"/>
    </source>
</evidence>
<evidence type="ECO:0000256" key="6">
    <source>
        <dbReference type="ARBA" id="ARBA00044147"/>
    </source>
</evidence>
<dbReference type="GO" id="GO:0002183">
    <property type="term" value="P:cytoplasmic translational initiation"/>
    <property type="evidence" value="ECO:0007669"/>
    <property type="project" value="EnsemblFungi"/>
</dbReference>
<accession>A0A1E4TMZ6</accession>
<name>A0A1E4TMZ6_PACTA</name>
<proteinExistence type="inferred from homology"/>
<dbReference type="InterPro" id="IPR000649">
    <property type="entry name" value="IF-2B-related"/>
</dbReference>
<protein>
    <recommendedName>
        <fullName evidence="6">Translation initiation factor eIF2B subunit delta</fullName>
    </recommendedName>
    <alternativeName>
        <fullName evidence="7">eIF2B GDP-GTP exchange factor subunit delta</fullName>
    </alternativeName>
</protein>
<evidence type="ECO:0000256" key="4">
    <source>
        <dbReference type="ARBA" id="ARBA00022540"/>
    </source>
</evidence>
<gene>
    <name evidence="11" type="ORF">PACTADRAFT_52124</name>
</gene>
<evidence type="ECO:0000313" key="11">
    <source>
        <dbReference type="EMBL" id="ODV93107.1"/>
    </source>
</evidence>
<dbReference type="GO" id="GO:0005829">
    <property type="term" value="C:cytosol"/>
    <property type="evidence" value="ECO:0007669"/>
    <property type="project" value="UniProtKB-SubCell"/>
</dbReference>
<keyword evidence="5" id="KW-0648">Protein biosynthesis</keyword>
<dbReference type="Gene3D" id="3.40.50.10470">
    <property type="entry name" value="Translation initiation factor eif-2b, domain 2"/>
    <property type="match status" value="1"/>
</dbReference>